<feature type="transmembrane region" description="Helical" evidence="1">
    <location>
        <begin position="51"/>
        <end position="76"/>
    </location>
</feature>
<accession>A0ABV6GF72</accession>
<name>A0ABV6GF72_9BACI</name>
<keyword evidence="3" id="KW-1185">Reference proteome</keyword>
<dbReference type="SUPFAM" id="SSF48317">
    <property type="entry name" value="Acid phosphatase/Vanadium-dependent haloperoxidase"/>
    <property type="match status" value="1"/>
</dbReference>
<gene>
    <name evidence="2" type="ORF">ACFFIX_11345</name>
</gene>
<dbReference type="Gene3D" id="1.20.144.10">
    <property type="entry name" value="Phosphatidic acid phosphatase type 2/haloperoxidase"/>
    <property type="match status" value="1"/>
</dbReference>
<reference evidence="2 3" key="1">
    <citation type="submission" date="2024-09" db="EMBL/GenBank/DDBJ databases">
        <authorList>
            <person name="Sun Q."/>
            <person name="Mori K."/>
        </authorList>
    </citation>
    <scope>NUCLEOTIDE SEQUENCE [LARGE SCALE GENOMIC DNA]</scope>
    <source>
        <strain evidence="2 3">CCM 7228</strain>
    </source>
</reference>
<proteinExistence type="predicted"/>
<keyword evidence="1" id="KW-0472">Membrane</keyword>
<organism evidence="2 3">
    <name type="scientific">Metabacillus herbersteinensis</name>
    <dbReference type="NCBI Taxonomy" id="283816"/>
    <lineage>
        <taxon>Bacteria</taxon>
        <taxon>Bacillati</taxon>
        <taxon>Bacillota</taxon>
        <taxon>Bacilli</taxon>
        <taxon>Bacillales</taxon>
        <taxon>Bacillaceae</taxon>
        <taxon>Metabacillus</taxon>
    </lineage>
</organism>
<dbReference type="EMBL" id="JBHLVO010000008">
    <property type="protein sequence ID" value="MFC0272046.1"/>
    <property type="molecule type" value="Genomic_DNA"/>
</dbReference>
<comment type="caution">
    <text evidence="2">The sequence shown here is derived from an EMBL/GenBank/DDBJ whole genome shotgun (WGS) entry which is preliminary data.</text>
</comment>
<protein>
    <recommendedName>
        <fullName evidence="4">Phosphatase PAP2 family protein</fullName>
    </recommendedName>
</protein>
<evidence type="ECO:0000256" key="1">
    <source>
        <dbReference type="SAM" id="Phobius"/>
    </source>
</evidence>
<feature type="transmembrane region" description="Helical" evidence="1">
    <location>
        <begin position="119"/>
        <end position="140"/>
    </location>
</feature>
<evidence type="ECO:0000313" key="2">
    <source>
        <dbReference type="EMBL" id="MFC0272046.1"/>
    </source>
</evidence>
<evidence type="ECO:0000313" key="3">
    <source>
        <dbReference type="Proteomes" id="UP001589854"/>
    </source>
</evidence>
<dbReference type="RefSeq" id="WP_378933965.1">
    <property type="nucleotide sequence ID" value="NZ_JBHLVO010000008.1"/>
</dbReference>
<sequence length="152" mass="16613">MKRLIISGSSFFVVIALIISLHTSFIAKLDQMIGAFFQSIKQPTILLFLEAVGTLGSTVGIIIGLLVSMVIVFIIFKKPLPSVILFIGVIVGNVLNKFLKEVTEKERPIVPGHLNEGFSFPSGHVMVGTVLYGLFVYFLLLKVRSQGEAFGD</sequence>
<dbReference type="Proteomes" id="UP001589854">
    <property type="component" value="Unassembled WGS sequence"/>
</dbReference>
<dbReference type="InterPro" id="IPR036938">
    <property type="entry name" value="PAP2/HPO_sf"/>
</dbReference>
<feature type="transmembrane region" description="Helical" evidence="1">
    <location>
        <begin position="83"/>
        <end position="99"/>
    </location>
</feature>
<keyword evidence="1" id="KW-1133">Transmembrane helix</keyword>
<evidence type="ECO:0008006" key="4">
    <source>
        <dbReference type="Google" id="ProtNLM"/>
    </source>
</evidence>
<keyword evidence="1" id="KW-0812">Transmembrane</keyword>